<comment type="caution">
    <text evidence="2">The sequence shown here is derived from an EMBL/GenBank/DDBJ whole genome shotgun (WGS) entry which is preliminary data.</text>
</comment>
<protein>
    <submittedName>
        <fullName evidence="2">Uncharacterized protein</fullName>
    </submittedName>
</protein>
<dbReference type="EMBL" id="SMBH01000002">
    <property type="protein sequence ID" value="TCU18776.1"/>
    <property type="molecule type" value="Genomic_DNA"/>
</dbReference>
<dbReference type="Proteomes" id="UP000294576">
    <property type="component" value="Unassembled WGS sequence"/>
</dbReference>
<dbReference type="RefSeq" id="WP_132559075.1">
    <property type="nucleotide sequence ID" value="NZ_SMBH01000002.1"/>
</dbReference>
<organism evidence="2 3">
    <name type="scientific">Rhizobium sullae</name>
    <name type="common">Rhizobium hedysari</name>
    <dbReference type="NCBI Taxonomy" id="50338"/>
    <lineage>
        <taxon>Bacteria</taxon>
        <taxon>Pseudomonadati</taxon>
        <taxon>Pseudomonadota</taxon>
        <taxon>Alphaproteobacteria</taxon>
        <taxon>Hyphomicrobiales</taxon>
        <taxon>Rhizobiaceae</taxon>
        <taxon>Rhizobium/Agrobacterium group</taxon>
        <taxon>Rhizobium</taxon>
    </lineage>
</organism>
<accession>A0A4R3QKI3</accession>
<sequence>MLADLRDNFSAFYTAIDEYVSSNVRPGRIGHGETACTANLLMSLDAEAPPLFLRFNATDFCEEITKHLGARDVTEVFSFNSSAYGFTQNHEGAITQSDYAIRLRTFGNSKDGQSIRTSSVFFFQAKIQRANGSYDINNDQDRRIVSDAYTPSGDGRSTGLSVTERSRN</sequence>
<feature type="compositionally biased region" description="Polar residues" evidence="1">
    <location>
        <begin position="158"/>
        <end position="168"/>
    </location>
</feature>
<name>A0A4R3QKI3_RHISU</name>
<evidence type="ECO:0000256" key="1">
    <source>
        <dbReference type="SAM" id="MobiDB-lite"/>
    </source>
</evidence>
<evidence type="ECO:0000313" key="2">
    <source>
        <dbReference type="EMBL" id="TCU18776.1"/>
    </source>
</evidence>
<proteinExistence type="predicted"/>
<dbReference type="AlphaFoldDB" id="A0A4R3QKI3"/>
<evidence type="ECO:0000313" key="3">
    <source>
        <dbReference type="Proteomes" id="UP000294576"/>
    </source>
</evidence>
<gene>
    <name evidence="2" type="ORF">EV132_1021</name>
</gene>
<reference evidence="2 3" key="1">
    <citation type="submission" date="2019-03" db="EMBL/GenBank/DDBJ databases">
        <title>Genomic Encyclopedia of Type Strains, Phase IV (KMG-V): Genome sequencing to study the core and pangenomes of soil and plant-associated prokaryotes.</title>
        <authorList>
            <person name="Whitman W."/>
        </authorList>
    </citation>
    <scope>NUCLEOTIDE SEQUENCE [LARGE SCALE GENOMIC DNA]</scope>
    <source>
        <strain evidence="2 3">Hc14</strain>
    </source>
</reference>
<feature type="region of interest" description="Disordered" evidence="1">
    <location>
        <begin position="146"/>
        <end position="168"/>
    </location>
</feature>